<evidence type="ECO:0000256" key="13">
    <source>
        <dbReference type="ARBA" id="ARBA00023268"/>
    </source>
</evidence>
<dbReference type="Pfam" id="PF03853">
    <property type="entry name" value="YjeF_N"/>
    <property type="match status" value="1"/>
</dbReference>
<dbReference type="PROSITE" id="PS51383">
    <property type="entry name" value="YJEF_C_3"/>
    <property type="match status" value="1"/>
</dbReference>
<evidence type="ECO:0000259" key="20">
    <source>
        <dbReference type="PROSITE" id="PS51383"/>
    </source>
</evidence>
<dbReference type="CDD" id="cd01171">
    <property type="entry name" value="YXKO-related"/>
    <property type="match status" value="1"/>
</dbReference>
<evidence type="ECO:0000256" key="18">
    <source>
        <dbReference type="HAMAP-Rule" id="MF_01966"/>
    </source>
</evidence>
<evidence type="ECO:0000256" key="17">
    <source>
        <dbReference type="HAMAP-Rule" id="MF_01965"/>
    </source>
</evidence>
<keyword evidence="10 17" id="KW-0520">NAD</keyword>
<dbReference type="GO" id="GO:0052855">
    <property type="term" value="F:ADP-dependent NAD(P)H-hydrate dehydratase activity"/>
    <property type="evidence" value="ECO:0007669"/>
    <property type="project" value="UniProtKB-UniRule"/>
</dbReference>
<gene>
    <name evidence="18" type="primary">nnrE</name>
    <name evidence="17" type="synonym">nnrD</name>
    <name evidence="22" type="ORF">Ssi02_10530</name>
</gene>
<keyword evidence="12 17" id="KW-0456">Lyase</keyword>
<evidence type="ECO:0000256" key="9">
    <source>
        <dbReference type="ARBA" id="ARBA00022958"/>
    </source>
</evidence>
<keyword evidence="11 18" id="KW-0413">Isomerase</keyword>
<dbReference type="AlphaFoldDB" id="A0A919RCB4"/>
<protein>
    <recommendedName>
        <fullName evidence="19">Bifunctional NAD(P)H-hydrate repair enzyme</fullName>
    </recommendedName>
    <alternativeName>
        <fullName evidence="19">Nicotinamide nucleotide repair protein</fullName>
    </alternativeName>
    <domain>
        <recommendedName>
            <fullName evidence="19">ADP-dependent (S)-NAD(P)H-hydrate dehydratase</fullName>
            <ecNumber evidence="19">4.2.1.136</ecNumber>
        </recommendedName>
        <alternativeName>
            <fullName evidence="19">ADP-dependent NAD(P)HX dehydratase</fullName>
        </alternativeName>
    </domain>
    <domain>
        <recommendedName>
            <fullName evidence="19">NAD(P)H-hydrate epimerase</fullName>
            <ecNumber evidence="19">5.1.99.6</ecNumber>
        </recommendedName>
    </domain>
</protein>
<comment type="function">
    <text evidence="14 19">Bifunctional enzyme that catalyzes the epimerization of the S- and R-forms of NAD(P)HX and the dehydration of the S-form of NAD(P)HX at the expense of ADP, which is converted to AMP. This allows the repair of both epimers of NAD(P)HX, a damaged form of NAD(P)H that is a result of enzymatic or heat-dependent hydration.</text>
</comment>
<dbReference type="InterPro" id="IPR000631">
    <property type="entry name" value="CARKD"/>
</dbReference>
<evidence type="ECO:0000256" key="15">
    <source>
        <dbReference type="ARBA" id="ARBA00048238"/>
    </source>
</evidence>
<dbReference type="Gene3D" id="3.40.50.10260">
    <property type="entry name" value="YjeF N-terminal domain"/>
    <property type="match status" value="1"/>
</dbReference>
<dbReference type="Gene3D" id="3.40.1190.20">
    <property type="match status" value="1"/>
</dbReference>
<comment type="subunit">
    <text evidence="17">Homotetramer.</text>
</comment>
<dbReference type="InterPro" id="IPR004443">
    <property type="entry name" value="YjeF_N_dom"/>
</dbReference>
<evidence type="ECO:0000259" key="21">
    <source>
        <dbReference type="PROSITE" id="PS51385"/>
    </source>
</evidence>
<dbReference type="PANTHER" id="PTHR12592">
    <property type="entry name" value="ATP-DEPENDENT (S)-NAD(P)H-HYDRATE DEHYDRATASE FAMILY MEMBER"/>
    <property type="match status" value="1"/>
</dbReference>
<evidence type="ECO:0000256" key="14">
    <source>
        <dbReference type="ARBA" id="ARBA00025153"/>
    </source>
</evidence>
<dbReference type="NCBIfam" id="TIGR00197">
    <property type="entry name" value="yjeF_nterm"/>
    <property type="match status" value="1"/>
</dbReference>
<name>A0A919RCB4_9ACTN</name>
<keyword evidence="6 17" id="KW-0547">Nucleotide-binding</keyword>
<dbReference type="PANTHER" id="PTHR12592:SF0">
    <property type="entry name" value="ATP-DEPENDENT (S)-NAD(P)H-HYDRATE DEHYDRATASE"/>
    <property type="match status" value="1"/>
</dbReference>
<dbReference type="EMBL" id="BOOW01000007">
    <property type="protein sequence ID" value="GII90822.1"/>
    <property type="molecule type" value="Genomic_DNA"/>
</dbReference>
<feature type="binding site" evidence="17">
    <location>
        <position position="440"/>
    </location>
    <ligand>
        <name>AMP</name>
        <dbReference type="ChEBI" id="CHEBI:456215"/>
    </ligand>
</feature>
<comment type="cofactor">
    <cofactor evidence="18 19">
        <name>K(+)</name>
        <dbReference type="ChEBI" id="CHEBI:29103"/>
    </cofactor>
    <text evidence="18 19">Binds 1 potassium ion per subunit.</text>
</comment>
<dbReference type="GO" id="GO:0005524">
    <property type="term" value="F:ATP binding"/>
    <property type="evidence" value="ECO:0007669"/>
    <property type="project" value="UniProtKB-UniRule"/>
</dbReference>
<feature type="binding site" evidence="17">
    <location>
        <position position="265"/>
    </location>
    <ligand>
        <name>(6S)-NADPHX</name>
        <dbReference type="ChEBI" id="CHEBI:64076"/>
    </ligand>
</feature>
<dbReference type="EC" id="5.1.99.6" evidence="19"/>
<feature type="domain" description="YjeF C-terminal" evidence="20">
    <location>
        <begin position="230"/>
        <end position="497"/>
    </location>
</feature>
<feature type="binding site" evidence="18">
    <location>
        <position position="147"/>
    </location>
    <ligand>
        <name>(6S)-NADPHX</name>
        <dbReference type="ChEBI" id="CHEBI:64076"/>
    </ligand>
</feature>
<comment type="catalytic activity">
    <reaction evidence="15 17 19">
        <text>(6S)-NADHX + ADP = AMP + phosphate + NADH + H(+)</text>
        <dbReference type="Rhea" id="RHEA:32223"/>
        <dbReference type="ChEBI" id="CHEBI:15378"/>
        <dbReference type="ChEBI" id="CHEBI:43474"/>
        <dbReference type="ChEBI" id="CHEBI:57945"/>
        <dbReference type="ChEBI" id="CHEBI:64074"/>
        <dbReference type="ChEBI" id="CHEBI:456215"/>
        <dbReference type="ChEBI" id="CHEBI:456216"/>
        <dbReference type="EC" id="4.2.1.136"/>
    </reaction>
</comment>
<dbReference type="InterPro" id="IPR030677">
    <property type="entry name" value="Nnr"/>
</dbReference>
<evidence type="ECO:0000256" key="19">
    <source>
        <dbReference type="PIRNR" id="PIRNR017184"/>
    </source>
</evidence>
<comment type="similarity">
    <text evidence="3 19">In the N-terminal section; belongs to the NnrE/AIBP family.</text>
</comment>
<reference evidence="22" key="1">
    <citation type="submission" date="2021-01" db="EMBL/GenBank/DDBJ databases">
        <title>Whole genome shotgun sequence of Sinosporangium siamense NBRC 109515.</title>
        <authorList>
            <person name="Komaki H."/>
            <person name="Tamura T."/>
        </authorList>
    </citation>
    <scope>NUCLEOTIDE SEQUENCE</scope>
    <source>
        <strain evidence="22">NBRC 109515</strain>
    </source>
</reference>
<keyword evidence="5 18" id="KW-0479">Metal-binding</keyword>
<evidence type="ECO:0000256" key="7">
    <source>
        <dbReference type="ARBA" id="ARBA00022840"/>
    </source>
</evidence>
<dbReference type="GO" id="GO:0052856">
    <property type="term" value="F:NAD(P)HX epimerase activity"/>
    <property type="evidence" value="ECO:0007669"/>
    <property type="project" value="UniProtKB-UniRule"/>
</dbReference>
<keyword evidence="8 17" id="KW-0521">NADP</keyword>
<evidence type="ECO:0000256" key="11">
    <source>
        <dbReference type="ARBA" id="ARBA00023235"/>
    </source>
</evidence>
<evidence type="ECO:0000256" key="5">
    <source>
        <dbReference type="ARBA" id="ARBA00022723"/>
    </source>
</evidence>
<comment type="function">
    <text evidence="18">Catalyzes the epimerization of the S- and R-forms of NAD(P)HX, a damaged form of NAD(P)H that is a result of enzymatic or heat-dependent hydration. This is a prerequisite for the S-specific NAD(P)H-hydrate dehydratase to allow the repair of both epimers of NAD(P)HX.</text>
</comment>
<feature type="binding site" evidence="18">
    <location>
        <position position="166"/>
    </location>
    <ligand>
        <name>(6S)-NADPHX</name>
        <dbReference type="ChEBI" id="CHEBI:64076"/>
    </ligand>
</feature>
<feature type="binding site" evidence="18">
    <location>
        <begin position="136"/>
        <end position="142"/>
    </location>
    <ligand>
        <name>(6S)-NADPHX</name>
        <dbReference type="ChEBI" id="CHEBI:64076"/>
    </ligand>
</feature>
<dbReference type="Proteomes" id="UP000606172">
    <property type="component" value="Unassembled WGS sequence"/>
</dbReference>
<dbReference type="Pfam" id="PF01256">
    <property type="entry name" value="Carb_kinase"/>
    <property type="match status" value="1"/>
</dbReference>
<dbReference type="HAMAP" id="MF_01966">
    <property type="entry name" value="NADHX_epimerase"/>
    <property type="match status" value="1"/>
</dbReference>
<evidence type="ECO:0000256" key="12">
    <source>
        <dbReference type="ARBA" id="ARBA00023239"/>
    </source>
</evidence>
<proteinExistence type="inferred from homology"/>
<keyword evidence="7 17" id="KW-0067">ATP-binding</keyword>
<keyword evidence="13" id="KW-0511">Multifunctional enzyme</keyword>
<feature type="binding site" evidence="17">
    <location>
        <position position="441"/>
    </location>
    <ligand>
        <name>(6S)-NADPHX</name>
        <dbReference type="ChEBI" id="CHEBI:64076"/>
    </ligand>
</feature>
<comment type="caution">
    <text evidence="22">The sequence shown here is derived from an EMBL/GenBank/DDBJ whole genome shotgun (WGS) entry which is preliminary data.</text>
</comment>
<comment type="similarity">
    <text evidence="18">Belongs to the NnrE/AIBP family.</text>
</comment>
<feature type="domain" description="YjeF N-terminal" evidence="21">
    <location>
        <begin position="10"/>
        <end position="223"/>
    </location>
</feature>
<keyword evidence="23" id="KW-1185">Reference proteome</keyword>
<dbReference type="HAMAP" id="MF_01965">
    <property type="entry name" value="NADHX_dehydratase"/>
    <property type="match status" value="1"/>
</dbReference>
<dbReference type="SUPFAM" id="SSF64153">
    <property type="entry name" value="YjeF N-terminal domain-like"/>
    <property type="match status" value="1"/>
</dbReference>
<feature type="binding site" evidence="18">
    <location>
        <position position="132"/>
    </location>
    <ligand>
        <name>K(+)</name>
        <dbReference type="ChEBI" id="CHEBI:29103"/>
    </ligand>
</feature>
<evidence type="ECO:0000256" key="1">
    <source>
        <dbReference type="ARBA" id="ARBA00000013"/>
    </source>
</evidence>
<comment type="similarity">
    <text evidence="4 19">In the C-terminal section; belongs to the NnrD/CARKD family.</text>
</comment>
<sequence>MRTAFAVDQIRAAEHALMSRLPEGTLMTRAATGLAVLCGHELARAAGRVYGSRLVVLAGGGDNGGDALFAGARLAARGARVVAVLASARVHAAGLAALKAAGGRVLPDVLAGDETWIAPVRDAVAAADLVLDGLVGIGGTGALREPYSALVSLVNTEAGGQVVAVDVPSGVDASTGQVEGVALRAGLTVTFGAEKSGLLVDPGAEYAGRVELVDIGLVPYLDDPDVVAFGRADVAALLPLPDRESDKYRRGVVGVMAGSHRYTGAAVLAVGGALRAGAGLVKFAGQREPVDQVRVHWPEALITELGGGVSVHDVGRVNSWVIGPGMGVGDDSLEIAREVLAADVPALVDADGLTLAAREPSLLRREAPTVITPHVGEMARLLGVPREHIEAARLEHARLAAERFGVTVLLKGSTTVVAEEGRPTLVNTTGTPFLATGGTGDVLAGLGGTLLAAGLSCYDAASCAAYLHGLAGRVASAGAPLVAGDLLTSLPEVFASIG</sequence>
<evidence type="ECO:0000256" key="8">
    <source>
        <dbReference type="ARBA" id="ARBA00022857"/>
    </source>
</evidence>
<evidence type="ECO:0000313" key="22">
    <source>
        <dbReference type="EMBL" id="GII90822.1"/>
    </source>
</evidence>
<evidence type="ECO:0000256" key="6">
    <source>
        <dbReference type="ARBA" id="ARBA00022741"/>
    </source>
</evidence>
<evidence type="ECO:0000256" key="16">
    <source>
        <dbReference type="ARBA" id="ARBA00049209"/>
    </source>
</evidence>
<feature type="binding site" evidence="18">
    <location>
        <begin position="62"/>
        <end position="66"/>
    </location>
    <ligand>
        <name>(6S)-NADPHX</name>
        <dbReference type="ChEBI" id="CHEBI:64076"/>
    </ligand>
</feature>
<comment type="catalytic activity">
    <reaction evidence="16 17 19">
        <text>(6S)-NADPHX + ADP = AMP + phosphate + NADPH + H(+)</text>
        <dbReference type="Rhea" id="RHEA:32235"/>
        <dbReference type="ChEBI" id="CHEBI:15378"/>
        <dbReference type="ChEBI" id="CHEBI:43474"/>
        <dbReference type="ChEBI" id="CHEBI:57783"/>
        <dbReference type="ChEBI" id="CHEBI:64076"/>
        <dbReference type="ChEBI" id="CHEBI:456215"/>
        <dbReference type="ChEBI" id="CHEBI:456216"/>
        <dbReference type="EC" id="4.2.1.136"/>
    </reaction>
</comment>
<comment type="catalytic activity">
    <reaction evidence="2 18 19">
        <text>(6R)-NADPHX = (6S)-NADPHX</text>
        <dbReference type="Rhea" id="RHEA:32227"/>
        <dbReference type="ChEBI" id="CHEBI:64076"/>
        <dbReference type="ChEBI" id="CHEBI:64077"/>
        <dbReference type="EC" id="5.1.99.6"/>
    </reaction>
</comment>
<comment type="cofactor">
    <cofactor evidence="17">
        <name>Mg(2+)</name>
        <dbReference type="ChEBI" id="CHEBI:18420"/>
    </cofactor>
</comment>
<dbReference type="EC" id="4.2.1.136" evidence="19"/>
<organism evidence="22 23">
    <name type="scientific">Sinosporangium siamense</name>
    <dbReference type="NCBI Taxonomy" id="1367973"/>
    <lineage>
        <taxon>Bacteria</taxon>
        <taxon>Bacillati</taxon>
        <taxon>Actinomycetota</taxon>
        <taxon>Actinomycetes</taxon>
        <taxon>Streptosporangiales</taxon>
        <taxon>Streptosporangiaceae</taxon>
        <taxon>Sinosporangium</taxon>
    </lineage>
</organism>
<dbReference type="GO" id="GO:0110051">
    <property type="term" value="P:metabolite repair"/>
    <property type="evidence" value="ECO:0007669"/>
    <property type="project" value="TreeGrafter"/>
</dbReference>
<accession>A0A919RCB4</accession>
<feature type="binding site" evidence="17">
    <location>
        <begin position="411"/>
        <end position="415"/>
    </location>
    <ligand>
        <name>AMP</name>
        <dbReference type="ChEBI" id="CHEBI:456215"/>
    </ligand>
</feature>
<dbReference type="RefSeq" id="WP_204021592.1">
    <property type="nucleotide sequence ID" value="NZ_BOOW01000007.1"/>
</dbReference>
<dbReference type="SUPFAM" id="SSF53613">
    <property type="entry name" value="Ribokinase-like"/>
    <property type="match status" value="1"/>
</dbReference>
<dbReference type="GO" id="GO:0046872">
    <property type="term" value="F:metal ion binding"/>
    <property type="evidence" value="ECO:0007669"/>
    <property type="project" value="UniProtKB-UniRule"/>
</dbReference>
<dbReference type="NCBIfam" id="TIGR00196">
    <property type="entry name" value="yjeF_cterm"/>
    <property type="match status" value="1"/>
</dbReference>
<comment type="function">
    <text evidence="17">Catalyzes the dehydration of the S-form of NAD(P)HX at the expense of ADP, which is converted to AMP. Together with NAD(P)HX epimerase, which catalyzes the epimerization of the S- and R-forms, the enzyme allows the repair of both epimers of NAD(P)HX, a damaged form of NAD(P)H that is a result of enzymatic or heat-dependent hydration.</text>
</comment>
<dbReference type="PROSITE" id="PS51385">
    <property type="entry name" value="YJEF_N"/>
    <property type="match status" value="1"/>
</dbReference>
<feature type="binding site" evidence="17">
    <location>
        <position position="325"/>
    </location>
    <ligand>
        <name>(6S)-NADPHX</name>
        <dbReference type="ChEBI" id="CHEBI:64076"/>
    </ligand>
</feature>
<dbReference type="PIRSF" id="PIRSF017184">
    <property type="entry name" value="Nnr"/>
    <property type="match status" value="1"/>
</dbReference>
<comment type="similarity">
    <text evidence="17">Belongs to the NnrD/CARKD family.</text>
</comment>
<feature type="binding site" evidence="17">
    <location>
        <position position="374"/>
    </location>
    <ligand>
        <name>(6S)-NADPHX</name>
        <dbReference type="ChEBI" id="CHEBI:64076"/>
    </ligand>
</feature>
<feature type="binding site" evidence="18">
    <location>
        <position position="63"/>
    </location>
    <ligand>
        <name>K(+)</name>
        <dbReference type="ChEBI" id="CHEBI:29103"/>
    </ligand>
</feature>
<comment type="catalytic activity">
    <reaction evidence="1 18 19">
        <text>(6R)-NADHX = (6S)-NADHX</text>
        <dbReference type="Rhea" id="RHEA:32215"/>
        <dbReference type="ChEBI" id="CHEBI:64074"/>
        <dbReference type="ChEBI" id="CHEBI:64075"/>
        <dbReference type="EC" id="5.1.99.6"/>
    </reaction>
</comment>
<evidence type="ECO:0000256" key="2">
    <source>
        <dbReference type="ARBA" id="ARBA00000909"/>
    </source>
</evidence>
<evidence type="ECO:0000256" key="4">
    <source>
        <dbReference type="ARBA" id="ARBA00009524"/>
    </source>
</evidence>
<evidence type="ECO:0000313" key="23">
    <source>
        <dbReference type="Proteomes" id="UP000606172"/>
    </source>
</evidence>
<keyword evidence="9 18" id="KW-0630">Potassium</keyword>
<evidence type="ECO:0000256" key="10">
    <source>
        <dbReference type="ARBA" id="ARBA00023027"/>
    </source>
</evidence>
<dbReference type="InterPro" id="IPR029056">
    <property type="entry name" value="Ribokinase-like"/>
</dbReference>
<feature type="binding site" evidence="18">
    <location>
        <position position="169"/>
    </location>
    <ligand>
        <name>K(+)</name>
        <dbReference type="ChEBI" id="CHEBI:29103"/>
    </ligand>
</feature>
<dbReference type="InterPro" id="IPR036652">
    <property type="entry name" value="YjeF_N_dom_sf"/>
</dbReference>
<evidence type="ECO:0000256" key="3">
    <source>
        <dbReference type="ARBA" id="ARBA00006001"/>
    </source>
</evidence>
<dbReference type="GO" id="GO:0046496">
    <property type="term" value="P:nicotinamide nucleotide metabolic process"/>
    <property type="evidence" value="ECO:0007669"/>
    <property type="project" value="UniProtKB-UniRule"/>
</dbReference>